<dbReference type="PANTHER" id="PTHR46865">
    <property type="entry name" value="OXIDOREDUCTASE-RELATED"/>
    <property type="match status" value="1"/>
</dbReference>
<sequence>MKVLIVGGGIAGLTLAGLLQRRPHTEVMLIERANRFEDLGGFAIGLYPMGSRVMHGLGVHQDFVARSCQMNGYAIHDDAGHFVRRFDWESLGQKYGMTRIIGRDELIDILRGGVSDQVHVRMGVTVETIDEQAEKVRVKMSDGLEDEFDLVVGADGVHSRVRSLCFREGDVFEPGVGKGIERKILKNKASGDVSESETQIGGGWGGWGGWVWWTEIGVAREMGDIVEHWGRGRFMGFYPTSERMCVGLFGPNREIEVAGMGRKEKVRAYMGELGDRYADVMDSFPGDEQQMVYWRLGDCWSKRWYTNRVVLVGDAGGTVLPTAGAGASMALESAAVLADELMRVGAADVTQALRLYERRRMKRVKAVVNQSRRIAKTMVKTSDWAMRLRFIKMRMLPSWLIHQLIIKGMRRPI</sequence>
<keyword evidence="2" id="KW-0503">Monooxygenase</keyword>
<organism evidence="2 3">
    <name type="scientific">Poriferisphaera corsica</name>
    <dbReference type="NCBI Taxonomy" id="2528020"/>
    <lineage>
        <taxon>Bacteria</taxon>
        <taxon>Pseudomonadati</taxon>
        <taxon>Planctomycetota</taxon>
        <taxon>Phycisphaerae</taxon>
        <taxon>Phycisphaerales</taxon>
        <taxon>Phycisphaeraceae</taxon>
        <taxon>Poriferisphaera</taxon>
    </lineage>
</organism>
<dbReference type="EC" id="1.14.13.114" evidence="2"/>
<dbReference type="GO" id="GO:0071949">
    <property type="term" value="F:FAD binding"/>
    <property type="evidence" value="ECO:0007669"/>
    <property type="project" value="InterPro"/>
</dbReference>
<accession>A0A517YY20</accession>
<dbReference type="RefSeq" id="WP_200761328.1">
    <property type="nucleotide sequence ID" value="NZ_CP036425.1"/>
</dbReference>
<feature type="domain" description="FAD-binding" evidence="1">
    <location>
        <begin position="2"/>
        <end position="163"/>
    </location>
</feature>
<dbReference type="KEGG" id="pcor:KS4_32040"/>
<name>A0A517YY20_9BACT</name>
<dbReference type="InterPro" id="IPR051704">
    <property type="entry name" value="FAD_aromatic-hydroxylase"/>
</dbReference>
<dbReference type="Pfam" id="PF01494">
    <property type="entry name" value="FAD_binding_3"/>
    <property type="match status" value="2"/>
</dbReference>
<evidence type="ECO:0000313" key="2">
    <source>
        <dbReference type="EMBL" id="QDU35124.1"/>
    </source>
</evidence>
<reference evidence="2 3" key="1">
    <citation type="submission" date="2019-02" db="EMBL/GenBank/DDBJ databases">
        <title>Deep-cultivation of Planctomycetes and their phenomic and genomic characterization uncovers novel biology.</title>
        <authorList>
            <person name="Wiegand S."/>
            <person name="Jogler M."/>
            <person name="Boedeker C."/>
            <person name="Pinto D."/>
            <person name="Vollmers J."/>
            <person name="Rivas-Marin E."/>
            <person name="Kohn T."/>
            <person name="Peeters S.H."/>
            <person name="Heuer A."/>
            <person name="Rast P."/>
            <person name="Oberbeckmann S."/>
            <person name="Bunk B."/>
            <person name="Jeske O."/>
            <person name="Meyerdierks A."/>
            <person name="Storesund J.E."/>
            <person name="Kallscheuer N."/>
            <person name="Luecker S."/>
            <person name="Lage O.M."/>
            <person name="Pohl T."/>
            <person name="Merkel B.J."/>
            <person name="Hornburger P."/>
            <person name="Mueller R.-W."/>
            <person name="Bruemmer F."/>
            <person name="Labrenz M."/>
            <person name="Spormann A.M."/>
            <person name="Op den Camp H."/>
            <person name="Overmann J."/>
            <person name="Amann R."/>
            <person name="Jetten M.S.M."/>
            <person name="Mascher T."/>
            <person name="Medema M.H."/>
            <person name="Devos D.P."/>
            <person name="Kaster A.-K."/>
            <person name="Ovreas L."/>
            <person name="Rohde M."/>
            <person name="Galperin M.Y."/>
            <person name="Jogler C."/>
        </authorList>
    </citation>
    <scope>NUCLEOTIDE SEQUENCE [LARGE SCALE GENOMIC DNA]</scope>
    <source>
        <strain evidence="2 3">KS4</strain>
    </source>
</reference>
<keyword evidence="3" id="KW-1185">Reference proteome</keyword>
<protein>
    <submittedName>
        <fullName evidence="2">6-hydroxynicotinate 3-monooxygenase</fullName>
        <ecNumber evidence="2">1.14.13.114</ecNumber>
    </submittedName>
</protein>
<keyword evidence="2" id="KW-0560">Oxidoreductase</keyword>
<gene>
    <name evidence="2" type="primary">nicC</name>
    <name evidence="2" type="ORF">KS4_32040</name>
</gene>
<evidence type="ECO:0000313" key="3">
    <source>
        <dbReference type="Proteomes" id="UP000317369"/>
    </source>
</evidence>
<evidence type="ECO:0000259" key="1">
    <source>
        <dbReference type="Pfam" id="PF01494"/>
    </source>
</evidence>
<feature type="domain" description="FAD-binding" evidence="1">
    <location>
        <begin position="282"/>
        <end position="371"/>
    </location>
</feature>
<dbReference type="AlphaFoldDB" id="A0A517YY20"/>
<dbReference type="EMBL" id="CP036425">
    <property type="protein sequence ID" value="QDU35124.1"/>
    <property type="molecule type" value="Genomic_DNA"/>
</dbReference>
<dbReference type="InterPro" id="IPR036188">
    <property type="entry name" value="FAD/NAD-bd_sf"/>
</dbReference>
<dbReference type="PRINTS" id="PR00420">
    <property type="entry name" value="RNGMNOXGNASE"/>
</dbReference>
<dbReference type="InterPro" id="IPR002938">
    <property type="entry name" value="FAD-bd"/>
</dbReference>
<dbReference type="Gene3D" id="3.50.50.60">
    <property type="entry name" value="FAD/NAD(P)-binding domain"/>
    <property type="match status" value="1"/>
</dbReference>
<dbReference type="Proteomes" id="UP000317369">
    <property type="component" value="Chromosome"/>
</dbReference>
<dbReference type="SUPFAM" id="SSF51905">
    <property type="entry name" value="FAD/NAD(P)-binding domain"/>
    <property type="match status" value="1"/>
</dbReference>
<dbReference type="GO" id="GO:0043731">
    <property type="term" value="F:6-hydroxynicotinate 3-monooxygenase activity"/>
    <property type="evidence" value="ECO:0007669"/>
    <property type="project" value="UniProtKB-EC"/>
</dbReference>
<proteinExistence type="predicted"/>